<feature type="region of interest" description="Disordered" evidence="1">
    <location>
        <begin position="1"/>
        <end position="37"/>
    </location>
</feature>
<sequence length="81" mass="9409">MSPRGVTNHKHMQIGANRSMKREPARVRVQQKQQTKWKHRILVKTKKIMVPRLVLNLPTSRVLDTTGHMHWTDGLGNFAET</sequence>
<evidence type="ECO:0000313" key="2">
    <source>
        <dbReference type="EMBL" id="KAG5528373.1"/>
    </source>
</evidence>
<comment type="caution">
    <text evidence="2">The sequence shown here is derived from an EMBL/GenBank/DDBJ whole genome shotgun (WGS) entry which is preliminary data.</text>
</comment>
<keyword evidence="3" id="KW-1185">Reference proteome</keyword>
<evidence type="ECO:0000256" key="1">
    <source>
        <dbReference type="SAM" id="MobiDB-lite"/>
    </source>
</evidence>
<proteinExistence type="predicted"/>
<accession>A0AAV6ILG6</accession>
<evidence type="ECO:0000313" key="3">
    <source>
        <dbReference type="Proteomes" id="UP000823749"/>
    </source>
</evidence>
<dbReference type="Proteomes" id="UP000823749">
    <property type="component" value="Chromosome 10"/>
</dbReference>
<gene>
    <name evidence="2" type="ORF">RHGRI_029145</name>
</gene>
<reference evidence="2" key="1">
    <citation type="submission" date="2020-08" db="EMBL/GenBank/DDBJ databases">
        <title>Plant Genome Project.</title>
        <authorList>
            <person name="Zhang R.-G."/>
        </authorList>
    </citation>
    <scope>NUCLEOTIDE SEQUENCE</scope>
    <source>
        <strain evidence="2">WSP0</strain>
        <tissue evidence="2">Leaf</tissue>
    </source>
</reference>
<dbReference type="EMBL" id="JACTNZ010000010">
    <property type="protein sequence ID" value="KAG5528373.1"/>
    <property type="molecule type" value="Genomic_DNA"/>
</dbReference>
<dbReference type="AlphaFoldDB" id="A0AAV6ILG6"/>
<protein>
    <submittedName>
        <fullName evidence="2">Uncharacterized protein</fullName>
    </submittedName>
</protein>
<organism evidence="2 3">
    <name type="scientific">Rhododendron griersonianum</name>
    <dbReference type="NCBI Taxonomy" id="479676"/>
    <lineage>
        <taxon>Eukaryota</taxon>
        <taxon>Viridiplantae</taxon>
        <taxon>Streptophyta</taxon>
        <taxon>Embryophyta</taxon>
        <taxon>Tracheophyta</taxon>
        <taxon>Spermatophyta</taxon>
        <taxon>Magnoliopsida</taxon>
        <taxon>eudicotyledons</taxon>
        <taxon>Gunneridae</taxon>
        <taxon>Pentapetalae</taxon>
        <taxon>asterids</taxon>
        <taxon>Ericales</taxon>
        <taxon>Ericaceae</taxon>
        <taxon>Ericoideae</taxon>
        <taxon>Rhodoreae</taxon>
        <taxon>Rhododendron</taxon>
    </lineage>
</organism>
<name>A0AAV6ILG6_9ERIC</name>